<dbReference type="EMBL" id="KN847320">
    <property type="protein sequence ID" value="KIW54764.1"/>
    <property type="molecule type" value="Genomic_DNA"/>
</dbReference>
<accession>A0A0D2F4C5</accession>
<evidence type="ECO:0000256" key="1">
    <source>
        <dbReference type="SAM" id="MobiDB-lite"/>
    </source>
</evidence>
<dbReference type="AlphaFoldDB" id="A0A0D2F4C5"/>
<feature type="compositionally biased region" description="Polar residues" evidence="1">
    <location>
        <begin position="150"/>
        <end position="170"/>
    </location>
</feature>
<organism evidence="2 3">
    <name type="scientific">Exophiala xenobiotica</name>
    <dbReference type="NCBI Taxonomy" id="348802"/>
    <lineage>
        <taxon>Eukaryota</taxon>
        <taxon>Fungi</taxon>
        <taxon>Dikarya</taxon>
        <taxon>Ascomycota</taxon>
        <taxon>Pezizomycotina</taxon>
        <taxon>Eurotiomycetes</taxon>
        <taxon>Chaetothyriomycetidae</taxon>
        <taxon>Chaetothyriales</taxon>
        <taxon>Herpotrichiellaceae</taxon>
        <taxon>Exophiala</taxon>
    </lineage>
</organism>
<keyword evidence="3" id="KW-1185">Reference proteome</keyword>
<evidence type="ECO:0000313" key="2">
    <source>
        <dbReference type="EMBL" id="KIW54764.1"/>
    </source>
</evidence>
<proteinExistence type="predicted"/>
<name>A0A0D2F4C5_9EURO</name>
<sequence length="351" mass="39001">MEEYGDYYDGYGDYEDWEGGYDDSYGYEDEYDYGNGEDYWNEDDYWDDDDYWYDGEEGGDGMGYDESEYAHAGGHGDEYMHHDQSHHQGGGGGYGQHTYNNYAYSHGMDHGHDGSGHYYDQQDPYGQNIYGHQAMHQQQQGSYWAFGHVSSRSPLTPQSDVSAITPSSSDMYDHSQALPSPDVAPRLLPALPDSQSMPQTSAIYSSSQVSGHSQRARSFRSSNSPVAATPQPYPSEPVSRAVGINRAQNIAVRMPELPSNSPPRRPARSPTNAFHRMFWDGPDQPKPPNRHLLVPSRSPSQRTPRSASSLSEGGSPRRRLRIPRSVDGNSPTLSGSPRPKAAFGFLAPLTP</sequence>
<gene>
    <name evidence="2" type="ORF">PV05_07101</name>
</gene>
<dbReference type="RefSeq" id="XP_013315348.1">
    <property type="nucleotide sequence ID" value="XM_013459894.1"/>
</dbReference>
<protein>
    <submittedName>
        <fullName evidence="2">Uncharacterized protein</fullName>
    </submittedName>
</protein>
<evidence type="ECO:0000313" key="3">
    <source>
        <dbReference type="Proteomes" id="UP000054342"/>
    </source>
</evidence>
<feature type="compositionally biased region" description="Polar residues" evidence="1">
    <location>
        <begin position="193"/>
        <end position="213"/>
    </location>
</feature>
<reference evidence="2 3" key="1">
    <citation type="submission" date="2015-01" db="EMBL/GenBank/DDBJ databases">
        <title>The Genome Sequence of Exophiala xenobiotica CBS118157.</title>
        <authorList>
            <consortium name="The Broad Institute Genomics Platform"/>
            <person name="Cuomo C."/>
            <person name="de Hoog S."/>
            <person name="Gorbushina A."/>
            <person name="Stielow B."/>
            <person name="Teixiera M."/>
            <person name="Abouelleil A."/>
            <person name="Chapman S.B."/>
            <person name="Priest M."/>
            <person name="Young S.K."/>
            <person name="Wortman J."/>
            <person name="Nusbaum C."/>
            <person name="Birren B."/>
        </authorList>
    </citation>
    <scope>NUCLEOTIDE SEQUENCE [LARGE SCALE GENOMIC DNA]</scope>
    <source>
        <strain evidence="2 3">CBS 118157</strain>
    </source>
</reference>
<dbReference type="Proteomes" id="UP000054342">
    <property type="component" value="Unassembled WGS sequence"/>
</dbReference>
<dbReference type="HOGENOM" id="CLU_789968_0_0_1"/>
<feature type="compositionally biased region" description="Low complexity" evidence="1">
    <location>
        <begin position="295"/>
        <end position="309"/>
    </location>
</feature>
<feature type="region of interest" description="Disordered" evidence="1">
    <location>
        <begin position="148"/>
        <end position="351"/>
    </location>
</feature>
<dbReference type="GeneID" id="25329009"/>
<dbReference type="OrthoDB" id="10512161at2759"/>